<evidence type="ECO:0000313" key="2">
    <source>
        <dbReference type="Proteomes" id="UP000799436"/>
    </source>
</evidence>
<dbReference type="EMBL" id="ML995837">
    <property type="protein sequence ID" value="KAF2769085.1"/>
    <property type="molecule type" value="Genomic_DNA"/>
</dbReference>
<gene>
    <name evidence="1" type="ORF">EJ03DRAFT_106316</name>
</gene>
<evidence type="ECO:0000313" key="1">
    <source>
        <dbReference type="EMBL" id="KAF2769085.1"/>
    </source>
</evidence>
<keyword evidence="2" id="KW-1185">Reference proteome</keyword>
<protein>
    <submittedName>
        <fullName evidence="1">Uncharacterized protein</fullName>
    </submittedName>
</protein>
<reference evidence="1" key="1">
    <citation type="journal article" date="2020" name="Stud. Mycol.">
        <title>101 Dothideomycetes genomes: a test case for predicting lifestyles and emergence of pathogens.</title>
        <authorList>
            <person name="Haridas S."/>
            <person name="Albert R."/>
            <person name="Binder M."/>
            <person name="Bloem J."/>
            <person name="Labutti K."/>
            <person name="Salamov A."/>
            <person name="Andreopoulos B."/>
            <person name="Baker S."/>
            <person name="Barry K."/>
            <person name="Bills G."/>
            <person name="Bluhm B."/>
            <person name="Cannon C."/>
            <person name="Castanera R."/>
            <person name="Culley D."/>
            <person name="Daum C."/>
            <person name="Ezra D."/>
            <person name="Gonzalez J."/>
            <person name="Henrissat B."/>
            <person name="Kuo A."/>
            <person name="Liang C."/>
            <person name="Lipzen A."/>
            <person name="Lutzoni F."/>
            <person name="Magnuson J."/>
            <person name="Mondo S."/>
            <person name="Nolan M."/>
            <person name="Ohm R."/>
            <person name="Pangilinan J."/>
            <person name="Park H.-J."/>
            <person name="Ramirez L."/>
            <person name="Alfaro M."/>
            <person name="Sun H."/>
            <person name="Tritt A."/>
            <person name="Yoshinaga Y."/>
            <person name="Zwiers L.-H."/>
            <person name="Turgeon B."/>
            <person name="Goodwin S."/>
            <person name="Spatafora J."/>
            <person name="Crous P."/>
            <person name="Grigoriev I."/>
        </authorList>
    </citation>
    <scope>NUCLEOTIDE SEQUENCE</scope>
    <source>
        <strain evidence="1">CBS 116005</strain>
    </source>
</reference>
<dbReference type="Proteomes" id="UP000799436">
    <property type="component" value="Unassembled WGS sequence"/>
</dbReference>
<dbReference type="AlphaFoldDB" id="A0A6G1L8B2"/>
<sequence>MKSCRSSLVVLRPSLCAQPDLLICIRRLAAWSAQPITMGAGPLLSFAAFARLSRASICRIVLSPVVDFMEAITCTSRHDTSKAAQAAFCGSLAAISPGASQWEVSR</sequence>
<name>A0A6G1L8B2_9PEZI</name>
<proteinExistence type="predicted"/>
<organism evidence="1 2">
    <name type="scientific">Teratosphaeria nubilosa</name>
    <dbReference type="NCBI Taxonomy" id="161662"/>
    <lineage>
        <taxon>Eukaryota</taxon>
        <taxon>Fungi</taxon>
        <taxon>Dikarya</taxon>
        <taxon>Ascomycota</taxon>
        <taxon>Pezizomycotina</taxon>
        <taxon>Dothideomycetes</taxon>
        <taxon>Dothideomycetidae</taxon>
        <taxon>Mycosphaerellales</taxon>
        <taxon>Teratosphaeriaceae</taxon>
        <taxon>Teratosphaeria</taxon>
    </lineage>
</organism>
<accession>A0A6G1L8B2</accession>